<gene>
    <name evidence="1" type="ordered locus">MA_1039</name>
</gene>
<dbReference type="HOGENOM" id="CLU_2597663_0_0_2"/>
<dbReference type="InParanoid" id="Q8TRX6"/>
<name>Q8TRX6_METAC</name>
<dbReference type="Proteomes" id="UP000002487">
    <property type="component" value="Chromosome"/>
</dbReference>
<sequence length="79" mass="8994">MFILWEKEVLNHNLLTLPVRTKAASSTALLVKAMLLEMELTSAVEKKQEYIVAMNVAKHFATIQALFIMIFAKMIKQSI</sequence>
<proteinExistence type="predicted"/>
<protein>
    <submittedName>
        <fullName evidence="1">Uncharacterized protein</fullName>
    </submittedName>
</protein>
<evidence type="ECO:0000313" key="2">
    <source>
        <dbReference type="Proteomes" id="UP000002487"/>
    </source>
</evidence>
<keyword evidence="2" id="KW-1185">Reference proteome</keyword>
<dbReference type="KEGG" id="mac:MA_1039"/>
<accession>Q8TRX6</accession>
<organism evidence="1 2">
    <name type="scientific">Methanosarcina acetivorans (strain ATCC 35395 / DSM 2834 / JCM 12185 / C2A)</name>
    <dbReference type="NCBI Taxonomy" id="188937"/>
    <lineage>
        <taxon>Archaea</taxon>
        <taxon>Methanobacteriati</taxon>
        <taxon>Methanobacteriota</taxon>
        <taxon>Stenosarchaea group</taxon>
        <taxon>Methanomicrobia</taxon>
        <taxon>Methanosarcinales</taxon>
        <taxon>Methanosarcinaceae</taxon>
        <taxon>Methanosarcina</taxon>
    </lineage>
</organism>
<dbReference type="EnsemblBacteria" id="AAM04466">
    <property type="protein sequence ID" value="AAM04466"/>
    <property type="gene ID" value="MA_1039"/>
</dbReference>
<dbReference type="AlphaFoldDB" id="Q8TRX6"/>
<reference evidence="1 2" key="1">
    <citation type="journal article" date="2002" name="Genome Res.">
        <title>The genome of Methanosarcina acetivorans reveals extensive metabolic and physiological diversity.</title>
        <authorList>
            <person name="Galagan J.E."/>
            <person name="Nusbaum C."/>
            <person name="Roy A."/>
            <person name="Endrizzi M.G."/>
            <person name="Macdonald P."/>
            <person name="FitzHugh W."/>
            <person name="Calvo S."/>
            <person name="Engels R."/>
            <person name="Smirnov S."/>
            <person name="Atnoor D."/>
            <person name="Brown A."/>
            <person name="Allen N."/>
            <person name="Naylor J."/>
            <person name="Stange-Thomann N."/>
            <person name="DeArellano K."/>
            <person name="Johnson R."/>
            <person name="Linton L."/>
            <person name="McEwan P."/>
            <person name="McKernan K."/>
            <person name="Talamas J."/>
            <person name="Tirrell A."/>
            <person name="Ye W."/>
            <person name="Zimmer A."/>
            <person name="Barber R.D."/>
            <person name="Cann I."/>
            <person name="Graham D.E."/>
            <person name="Grahame D.A."/>
            <person name="Guss A."/>
            <person name="Hedderich R."/>
            <person name="Ingram-Smith C."/>
            <person name="Kuettner C.H."/>
            <person name="Krzycki J.A."/>
            <person name="Leigh J.A."/>
            <person name="Li W."/>
            <person name="Liu J."/>
            <person name="Mukhopadhyay B."/>
            <person name="Reeve J.N."/>
            <person name="Smith K."/>
            <person name="Springer T.A."/>
            <person name="Umayam L.A."/>
            <person name="White O."/>
            <person name="White R.H."/>
            <person name="de Macario E.C."/>
            <person name="Ferry J.G."/>
            <person name="Jarrell K.F."/>
            <person name="Jing H."/>
            <person name="Macario A.J.L."/>
            <person name="Paulsen I."/>
            <person name="Pritchett M."/>
            <person name="Sowers K.R."/>
            <person name="Swanson R.V."/>
            <person name="Zinder S.H."/>
            <person name="Lander E."/>
            <person name="Metcalf W.W."/>
            <person name="Birren B."/>
        </authorList>
    </citation>
    <scope>NUCLEOTIDE SEQUENCE [LARGE SCALE GENOMIC DNA]</scope>
    <source>
        <strain evidence="2">ATCC 35395 / DSM 2834 / JCM 12185 / C2A</strain>
    </source>
</reference>
<dbReference type="EMBL" id="AE010299">
    <property type="protein sequence ID" value="AAM04466.1"/>
    <property type="molecule type" value="Genomic_DNA"/>
</dbReference>
<evidence type="ECO:0000313" key="1">
    <source>
        <dbReference type="EMBL" id="AAM04466.1"/>
    </source>
</evidence>